<reference evidence="2" key="1">
    <citation type="journal article" date="2019" name="Int. J. Syst. Evol. Microbiol.">
        <title>The Global Catalogue of Microorganisms (GCM) 10K type strain sequencing project: providing services to taxonomists for standard genome sequencing and annotation.</title>
        <authorList>
            <consortium name="The Broad Institute Genomics Platform"/>
            <consortium name="The Broad Institute Genome Sequencing Center for Infectious Disease"/>
            <person name="Wu L."/>
            <person name="Ma J."/>
        </authorList>
    </citation>
    <scope>NUCLEOTIDE SEQUENCE [LARGE SCALE GENOMIC DNA]</scope>
    <source>
        <strain evidence="2">JCM 18720</strain>
    </source>
</reference>
<proteinExistence type="predicted"/>
<organism evidence="1 2">
    <name type="scientific">Ferrimonas gelatinilytica</name>
    <dbReference type="NCBI Taxonomy" id="1255257"/>
    <lineage>
        <taxon>Bacteria</taxon>
        <taxon>Pseudomonadati</taxon>
        <taxon>Pseudomonadota</taxon>
        <taxon>Gammaproteobacteria</taxon>
        <taxon>Alteromonadales</taxon>
        <taxon>Ferrimonadaceae</taxon>
        <taxon>Ferrimonas</taxon>
    </lineage>
</organism>
<dbReference type="InterPro" id="IPR019291">
    <property type="entry name" value="Host_attachment_protein"/>
</dbReference>
<gene>
    <name evidence="1" type="ORF">GCM10025772_00570</name>
</gene>
<evidence type="ECO:0008006" key="3">
    <source>
        <dbReference type="Google" id="ProtNLM"/>
    </source>
</evidence>
<dbReference type="Proteomes" id="UP001501600">
    <property type="component" value="Unassembled WGS sequence"/>
</dbReference>
<evidence type="ECO:0000313" key="1">
    <source>
        <dbReference type="EMBL" id="GAA5185998.1"/>
    </source>
</evidence>
<dbReference type="Pfam" id="PF10116">
    <property type="entry name" value="Host_attach"/>
    <property type="match status" value="1"/>
</dbReference>
<evidence type="ECO:0000313" key="2">
    <source>
        <dbReference type="Proteomes" id="UP001501600"/>
    </source>
</evidence>
<name>A0ABP9RS03_9GAMM</name>
<accession>A0ABP9RS03</accession>
<keyword evidence="2" id="KW-1185">Reference proteome</keyword>
<protein>
    <recommendedName>
        <fullName evidence="3">Protein required for attachment to host cells</fullName>
    </recommendedName>
</protein>
<comment type="caution">
    <text evidence="1">The sequence shown here is derived from an EMBL/GenBank/DDBJ whole genome shotgun (WGS) entry which is preliminary data.</text>
</comment>
<sequence length="83" mass="9153">MGHEAKAQQEGISRFASSVCETLEQARNEGELGKLYVVAPPQFLGELRKHQSTPLQKHVAQELGKNLATSDVDTIRDALPNRL</sequence>
<dbReference type="EMBL" id="BAABLF010000001">
    <property type="protein sequence ID" value="GAA5185998.1"/>
    <property type="molecule type" value="Genomic_DNA"/>
</dbReference>